<sequence length="559" mass="62347">MDNFANRVGKVKSEINEFFFFFLVECNFAKAKAPALFCVEKNEVANGSERESILQFSGKMTSGKEKVRVTAEYRLCCATRSSIEKLESPVLLGPLDHITQNFTPITVVFVYHRSESLKEELVPLKRFQRSLERLLDYYPHLTGRIVVDEKDNTPQIEQLGAGGKLIEAKSSEPLEAFEAVGDDDEPASKPRLIVTNLPEGGNALLPSLAGINDPILSVQHTRFACGGVAIGMCIRHIICDASGFFQLIRDLSELYRQFPGCDNDNGSVQLSKPPHTHSYKAELHNMTSEERQEALKYQPTGFKLSPEAGKAEKETKSRTLSPTVVGRVLRFSSSELTALKTEANINNNGKPLSTFCSTAAHIWQSISRARARLREANSVVPIKAAQLLIPVDFRAQNQRDVPPQYFPNAVFSPVVSAPAAQLLDAPLSTVAAWIREGIQPQESIEMLKTVRWIAAQLDKRRVQPWYNYEQEGVFVTQWSKFDMYQGARFEVSPSLVAQPFTTSSLYDGLTYFMATEDQLKQSACSAGISSGSIDVSIALAEPIWTILDQDESFRRHRGW</sequence>
<organism evidence="3 4">
    <name type="scientific">Phytophthora nicotianae P1976</name>
    <dbReference type="NCBI Taxonomy" id="1317066"/>
    <lineage>
        <taxon>Eukaryota</taxon>
        <taxon>Sar</taxon>
        <taxon>Stramenopiles</taxon>
        <taxon>Oomycota</taxon>
        <taxon>Peronosporomycetes</taxon>
        <taxon>Peronosporales</taxon>
        <taxon>Peronosporaceae</taxon>
        <taxon>Phytophthora</taxon>
    </lineage>
</organism>
<dbReference type="OrthoDB" id="1862401at2759"/>
<dbReference type="PANTHER" id="PTHR31642:SF11">
    <property type="entry name" value="SHIKIMATE O-HYDROXYCINNAMOYLTRANSFERASE"/>
    <property type="match status" value="1"/>
</dbReference>
<reference evidence="3 4" key="1">
    <citation type="submission" date="2013-11" db="EMBL/GenBank/DDBJ databases">
        <title>The Genome Sequence of Phytophthora parasitica P1976.</title>
        <authorList>
            <consortium name="The Broad Institute Genomics Platform"/>
            <person name="Russ C."/>
            <person name="Tyler B."/>
            <person name="Panabieres F."/>
            <person name="Shan W."/>
            <person name="Tripathy S."/>
            <person name="Grunwald N."/>
            <person name="Machado M."/>
            <person name="Johnson C.S."/>
            <person name="Walker B."/>
            <person name="Young S."/>
            <person name="Zeng Q."/>
            <person name="Gargeya S."/>
            <person name="Fitzgerald M."/>
            <person name="Haas B."/>
            <person name="Abouelleil A."/>
            <person name="Allen A.W."/>
            <person name="Alvarado L."/>
            <person name="Arachchi H.M."/>
            <person name="Berlin A.M."/>
            <person name="Chapman S.B."/>
            <person name="Gainer-Dewar J."/>
            <person name="Goldberg J."/>
            <person name="Griggs A."/>
            <person name="Gujja S."/>
            <person name="Hansen M."/>
            <person name="Howarth C."/>
            <person name="Imamovic A."/>
            <person name="Ireland A."/>
            <person name="Larimer J."/>
            <person name="McCowan C."/>
            <person name="Murphy C."/>
            <person name="Pearson M."/>
            <person name="Poon T.W."/>
            <person name="Priest M."/>
            <person name="Roberts A."/>
            <person name="Saif S."/>
            <person name="Shea T."/>
            <person name="Sisk P."/>
            <person name="Sykes S."/>
            <person name="Wortman J."/>
            <person name="Nusbaum C."/>
            <person name="Birren B."/>
        </authorList>
    </citation>
    <scope>NUCLEOTIDE SEQUENCE [LARGE SCALE GENOMIC DNA]</scope>
    <source>
        <strain evidence="3 4">P1976</strain>
    </source>
</reference>
<gene>
    <name evidence="3" type="ORF">F444_18454</name>
</gene>
<evidence type="ECO:0008006" key="5">
    <source>
        <dbReference type="Google" id="ProtNLM"/>
    </source>
</evidence>
<dbReference type="Gene3D" id="3.30.559.10">
    <property type="entry name" value="Chloramphenicol acetyltransferase-like domain"/>
    <property type="match status" value="2"/>
</dbReference>
<dbReference type="EMBL" id="ANJA01003366">
    <property type="protein sequence ID" value="ETO63911.1"/>
    <property type="molecule type" value="Genomic_DNA"/>
</dbReference>
<keyword evidence="2" id="KW-0012">Acyltransferase</keyword>
<dbReference type="InterPro" id="IPR023213">
    <property type="entry name" value="CAT-like_dom_sf"/>
</dbReference>
<dbReference type="InterPro" id="IPR050317">
    <property type="entry name" value="Plant_Fungal_Acyltransferase"/>
</dbReference>
<protein>
    <recommendedName>
        <fullName evidence="5">Transferase</fullName>
    </recommendedName>
</protein>
<dbReference type="AlphaFoldDB" id="A0A080ZBA0"/>
<dbReference type="PANTHER" id="PTHR31642">
    <property type="entry name" value="TRICHOTHECENE 3-O-ACETYLTRANSFERASE"/>
    <property type="match status" value="1"/>
</dbReference>
<dbReference type="Proteomes" id="UP000028582">
    <property type="component" value="Unassembled WGS sequence"/>
</dbReference>
<name>A0A080ZBA0_PHYNI</name>
<evidence type="ECO:0000313" key="3">
    <source>
        <dbReference type="EMBL" id="ETO63911.1"/>
    </source>
</evidence>
<dbReference type="GO" id="GO:0016747">
    <property type="term" value="F:acyltransferase activity, transferring groups other than amino-acyl groups"/>
    <property type="evidence" value="ECO:0007669"/>
    <property type="project" value="TreeGrafter"/>
</dbReference>
<comment type="caution">
    <text evidence="3">The sequence shown here is derived from an EMBL/GenBank/DDBJ whole genome shotgun (WGS) entry which is preliminary data.</text>
</comment>
<dbReference type="SUPFAM" id="SSF52777">
    <property type="entry name" value="CoA-dependent acyltransferases"/>
    <property type="match status" value="1"/>
</dbReference>
<evidence type="ECO:0000256" key="2">
    <source>
        <dbReference type="ARBA" id="ARBA00023315"/>
    </source>
</evidence>
<evidence type="ECO:0000256" key="1">
    <source>
        <dbReference type="ARBA" id="ARBA00022679"/>
    </source>
</evidence>
<dbReference type="Pfam" id="PF02458">
    <property type="entry name" value="Transferase"/>
    <property type="match status" value="1"/>
</dbReference>
<evidence type="ECO:0000313" key="4">
    <source>
        <dbReference type="Proteomes" id="UP000028582"/>
    </source>
</evidence>
<keyword evidence="1" id="KW-0808">Transferase</keyword>
<proteinExistence type="predicted"/>
<accession>A0A080ZBA0</accession>